<dbReference type="Pfam" id="PF03401">
    <property type="entry name" value="TctC"/>
    <property type="match status" value="1"/>
</dbReference>
<sequence length="340" mass="36437">MTKDKSFLVLGVLFLSMAIIVGGCNMGAKESSVSEKYPAKPITVIVPYAAGGSFDIIARALEKYGQKYLGQSLVVVNMPGGGATIGMNELAGAKPDGYTIGVVGVGVILQPLYGETRYHYPTALEPLVKIVSSPVLVAALADKPWENLSELVNYAKQHPGEIKVGHSGLGTAVHITGEMLAREAGITIKQVPFRGDSEVIAALLGGHVQLISVFNPASLKEHVKSGTIRILGVAEENRLTLPGFEHVPTFKEQGIDVAFNFWTGIAAPKDMPLAEKARLAAGLREMINDPEFKENMEKLGMSVQYLGPEDFGDRWIADNTKLTKIVKETGIAELIAAQKN</sequence>
<comment type="similarity">
    <text evidence="1">Belongs to the UPF0065 (bug) family.</text>
</comment>
<dbReference type="InterPro" id="IPR005064">
    <property type="entry name" value="BUG"/>
</dbReference>
<organism evidence="2 3">
    <name type="scientific">Sporomusa silvacetica DSM 10669</name>
    <dbReference type="NCBI Taxonomy" id="1123289"/>
    <lineage>
        <taxon>Bacteria</taxon>
        <taxon>Bacillati</taxon>
        <taxon>Bacillota</taxon>
        <taxon>Negativicutes</taxon>
        <taxon>Selenomonadales</taxon>
        <taxon>Sporomusaceae</taxon>
        <taxon>Sporomusa</taxon>
    </lineage>
</organism>
<evidence type="ECO:0000313" key="3">
    <source>
        <dbReference type="Proteomes" id="UP000216752"/>
    </source>
</evidence>
<gene>
    <name evidence="2" type="ORF">SPSIL_046070</name>
</gene>
<evidence type="ECO:0000313" key="2">
    <source>
        <dbReference type="EMBL" id="XFO68384.1"/>
    </source>
</evidence>
<dbReference type="PANTHER" id="PTHR42928:SF5">
    <property type="entry name" value="BLR1237 PROTEIN"/>
    <property type="match status" value="1"/>
</dbReference>
<dbReference type="PANTHER" id="PTHR42928">
    <property type="entry name" value="TRICARBOXYLATE-BINDING PROTEIN"/>
    <property type="match status" value="1"/>
</dbReference>
<dbReference type="Proteomes" id="UP000216752">
    <property type="component" value="Chromosome"/>
</dbReference>
<dbReference type="Gene3D" id="3.40.190.150">
    <property type="entry name" value="Bordetella uptake gene, domain 1"/>
    <property type="match status" value="1"/>
</dbReference>
<dbReference type="PIRSF" id="PIRSF017082">
    <property type="entry name" value="YflP"/>
    <property type="match status" value="1"/>
</dbReference>
<dbReference type="CDD" id="cd07012">
    <property type="entry name" value="PBP2_Bug_TTT"/>
    <property type="match status" value="1"/>
</dbReference>
<accession>A0ABZ3ISM3</accession>
<keyword evidence="3" id="KW-1185">Reference proteome</keyword>
<reference evidence="2" key="1">
    <citation type="submission" date="2024-05" db="EMBL/GenBank/DDBJ databases">
        <title>Isolation and characterization of Sporomusa carbonis sp. nov., a carboxydotrophic hydrogenogen in the genus of Sporomusa isolated from a charcoal burning pile.</title>
        <authorList>
            <person name="Boeer T."/>
            <person name="Rosenbaum F."/>
            <person name="Eysell L."/>
            <person name="Mueller V."/>
            <person name="Daniel R."/>
            <person name="Poehlein A."/>
        </authorList>
    </citation>
    <scope>NUCLEOTIDE SEQUENCE [LARGE SCALE GENOMIC DNA]</scope>
    <source>
        <strain evidence="2">DSM 10669</strain>
    </source>
</reference>
<evidence type="ECO:0008006" key="4">
    <source>
        <dbReference type="Google" id="ProtNLM"/>
    </source>
</evidence>
<name>A0ABZ3ISM3_9FIRM</name>
<protein>
    <recommendedName>
        <fullName evidence="4">Tripartite tricarboxylate transporter family receptor</fullName>
    </recommendedName>
</protein>
<evidence type="ECO:0000256" key="1">
    <source>
        <dbReference type="ARBA" id="ARBA00006987"/>
    </source>
</evidence>
<dbReference type="PROSITE" id="PS51257">
    <property type="entry name" value="PROKAR_LIPOPROTEIN"/>
    <property type="match status" value="1"/>
</dbReference>
<dbReference type="Gene3D" id="3.40.190.10">
    <property type="entry name" value="Periplasmic binding protein-like II"/>
    <property type="match status" value="1"/>
</dbReference>
<dbReference type="InterPro" id="IPR042100">
    <property type="entry name" value="Bug_dom1"/>
</dbReference>
<proteinExistence type="inferred from homology"/>
<dbReference type="SUPFAM" id="SSF53850">
    <property type="entry name" value="Periplasmic binding protein-like II"/>
    <property type="match status" value="1"/>
</dbReference>
<dbReference type="EMBL" id="CP155573">
    <property type="protein sequence ID" value="XFO68384.1"/>
    <property type="molecule type" value="Genomic_DNA"/>
</dbReference>